<evidence type="ECO:0000313" key="2">
    <source>
        <dbReference type="EMBL" id="EMC93810.1"/>
    </source>
</evidence>
<dbReference type="HOGENOM" id="CLU_2704434_0_0_1"/>
<accession>M2N4X3</accession>
<keyword evidence="1" id="KW-0732">Signal</keyword>
<dbReference type="OrthoDB" id="3816606at2759"/>
<feature type="signal peptide" evidence="1">
    <location>
        <begin position="1"/>
        <end position="17"/>
    </location>
</feature>
<name>M2N4X3_BAUPA</name>
<dbReference type="KEGG" id="bcom:BAUCODRAFT_36264"/>
<gene>
    <name evidence="2" type="ORF">BAUCODRAFT_36264</name>
</gene>
<dbReference type="AlphaFoldDB" id="M2N4X3"/>
<feature type="chain" id="PRO_5004021533" evidence="1">
    <location>
        <begin position="18"/>
        <end position="73"/>
    </location>
</feature>
<dbReference type="EMBL" id="KB445559">
    <property type="protein sequence ID" value="EMC93810.1"/>
    <property type="molecule type" value="Genomic_DNA"/>
</dbReference>
<reference evidence="2 3" key="1">
    <citation type="journal article" date="2012" name="PLoS Pathog.">
        <title>Diverse lifestyles and strategies of plant pathogenesis encoded in the genomes of eighteen Dothideomycetes fungi.</title>
        <authorList>
            <person name="Ohm R.A."/>
            <person name="Feau N."/>
            <person name="Henrissat B."/>
            <person name="Schoch C.L."/>
            <person name="Horwitz B.A."/>
            <person name="Barry K.W."/>
            <person name="Condon B.J."/>
            <person name="Copeland A.C."/>
            <person name="Dhillon B."/>
            <person name="Glaser F."/>
            <person name="Hesse C.N."/>
            <person name="Kosti I."/>
            <person name="LaButti K."/>
            <person name="Lindquist E.A."/>
            <person name="Lucas S."/>
            <person name="Salamov A.A."/>
            <person name="Bradshaw R.E."/>
            <person name="Ciuffetti L."/>
            <person name="Hamelin R.C."/>
            <person name="Kema G.H.J."/>
            <person name="Lawrence C."/>
            <person name="Scott J.A."/>
            <person name="Spatafora J.W."/>
            <person name="Turgeon B.G."/>
            <person name="de Wit P.J.G.M."/>
            <person name="Zhong S."/>
            <person name="Goodwin S.B."/>
            <person name="Grigoriev I.V."/>
        </authorList>
    </citation>
    <scope>NUCLEOTIDE SEQUENCE [LARGE SCALE GENOMIC DNA]</scope>
    <source>
        <strain evidence="2 3">UAMH 10762</strain>
    </source>
</reference>
<evidence type="ECO:0000256" key="1">
    <source>
        <dbReference type="SAM" id="SignalP"/>
    </source>
</evidence>
<evidence type="ECO:0000313" key="3">
    <source>
        <dbReference type="Proteomes" id="UP000011761"/>
    </source>
</evidence>
<dbReference type="RefSeq" id="XP_007678591.1">
    <property type="nucleotide sequence ID" value="XM_007680401.1"/>
</dbReference>
<sequence>MSAILLLSSLLIPSVLGQNCFWRASNTIQAPGSGWFACNNTQVKAGGAQLCCIVGSQCGEDSICHKYGFARNE</sequence>
<proteinExistence type="predicted"/>
<organism evidence="2 3">
    <name type="scientific">Baudoinia panamericana (strain UAMH 10762)</name>
    <name type="common">Angels' share fungus</name>
    <name type="synonym">Baudoinia compniacensis (strain UAMH 10762)</name>
    <dbReference type="NCBI Taxonomy" id="717646"/>
    <lineage>
        <taxon>Eukaryota</taxon>
        <taxon>Fungi</taxon>
        <taxon>Dikarya</taxon>
        <taxon>Ascomycota</taxon>
        <taxon>Pezizomycotina</taxon>
        <taxon>Dothideomycetes</taxon>
        <taxon>Dothideomycetidae</taxon>
        <taxon>Mycosphaerellales</taxon>
        <taxon>Teratosphaeriaceae</taxon>
        <taxon>Baudoinia</taxon>
    </lineage>
</organism>
<dbReference type="Proteomes" id="UP000011761">
    <property type="component" value="Unassembled WGS sequence"/>
</dbReference>
<protein>
    <submittedName>
        <fullName evidence="2">Uncharacterized protein</fullName>
    </submittedName>
</protein>
<keyword evidence="3" id="KW-1185">Reference proteome</keyword>
<dbReference type="GeneID" id="19112914"/>